<evidence type="ECO:0000256" key="7">
    <source>
        <dbReference type="ARBA" id="ARBA00023014"/>
    </source>
</evidence>
<keyword evidence="2" id="KW-0004">4Fe-4S</keyword>
<organism evidence="9 10">
    <name type="scientific">Candidatus Magnetoglobus multicellularis str. Araruama</name>
    <dbReference type="NCBI Taxonomy" id="890399"/>
    <lineage>
        <taxon>Bacteria</taxon>
        <taxon>Pseudomonadati</taxon>
        <taxon>Thermodesulfobacteriota</taxon>
        <taxon>Desulfobacteria</taxon>
        <taxon>Desulfobacterales</taxon>
        <taxon>Desulfobacteraceae</taxon>
        <taxon>Candidatus Magnetoglobus</taxon>
    </lineage>
</organism>
<dbReference type="Pfam" id="PF12800">
    <property type="entry name" value="Fer4_4"/>
    <property type="match status" value="1"/>
</dbReference>
<dbReference type="InterPro" id="IPR050954">
    <property type="entry name" value="ET_IronSulfur_Cluster-Binding"/>
</dbReference>
<feature type="domain" description="4Fe-4S ferredoxin-type" evidence="8">
    <location>
        <begin position="86"/>
        <end position="115"/>
    </location>
</feature>
<keyword evidence="6" id="KW-0408">Iron</keyword>
<dbReference type="Pfam" id="PF13247">
    <property type="entry name" value="Fer4_11"/>
    <property type="match status" value="1"/>
</dbReference>
<accession>A0A1V1P042</accession>
<dbReference type="Gene3D" id="3.30.70.20">
    <property type="match status" value="2"/>
</dbReference>
<proteinExistence type="predicted"/>
<dbReference type="SUPFAM" id="SSF54862">
    <property type="entry name" value="4Fe-4S ferredoxins"/>
    <property type="match status" value="1"/>
</dbReference>
<feature type="domain" description="4Fe-4S ferredoxin-type" evidence="8">
    <location>
        <begin position="5"/>
        <end position="33"/>
    </location>
</feature>
<dbReference type="GO" id="GO:0051539">
    <property type="term" value="F:4 iron, 4 sulfur cluster binding"/>
    <property type="evidence" value="ECO:0007669"/>
    <property type="project" value="UniProtKB-KW"/>
</dbReference>
<evidence type="ECO:0000256" key="2">
    <source>
        <dbReference type="ARBA" id="ARBA00022485"/>
    </source>
</evidence>
<evidence type="ECO:0000256" key="4">
    <source>
        <dbReference type="ARBA" id="ARBA00022737"/>
    </source>
</evidence>
<keyword evidence="3" id="KW-0479">Metal-binding</keyword>
<keyword evidence="1" id="KW-0813">Transport</keyword>
<name>A0A1V1P042_9BACT</name>
<dbReference type="PROSITE" id="PS51379">
    <property type="entry name" value="4FE4S_FER_2"/>
    <property type="match status" value="2"/>
</dbReference>
<dbReference type="CDD" id="cd10563">
    <property type="entry name" value="CooF_like"/>
    <property type="match status" value="1"/>
</dbReference>
<dbReference type="Proteomes" id="UP000189670">
    <property type="component" value="Unassembled WGS sequence"/>
</dbReference>
<keyword evidence="7" id="KW-0411">Iron-sulfur</keyword>
<dbReference type="PANTHER" id="PTHR43177:SF5">
    <property type="entry name" value="ANAEROBIC DIMETHYL SULFOXIDE REDUCTASE CHAIN B-RELATED"/>
    <property type="match status" value="1"/>
</dbReference>
<reference evidence="10" key="1">
    <citation type="submission" date="2012-11" db="EMBL/GenBank/DDBJ databases">
        <authorList>
            <person name="Lucero-Rivera Y.E."/>
            <person name="Tovar-Ramirez D."/>
        </authorList>
    </citation>
    <scope>NUCLEOTIDE SEQUENCE [LARGE SCALE GENOMIC DNA]</scope>
    <source>
        <strain evidence="10">Araruama</strain>
    </source>
</reference>
<dbReference type="InterPro" id="IPR017900">
    <property type="entry name" value="4Fe4S_Fe_S_CS"/>
</dbReference>
<keyword evidence="5" id="KW-0249">Electron transport</keyword>
<dbReference type="InterPro" id="IPR017896">
    <property type="entry name" value="4Fe4S_Fe-S-bd"/>
</dbReference>
<sequence>MQHQKEIFVKIDRCVGCRSCEMACAVAHSESKTLFNAIFEKPMPKSRVYVEWVPPDKKVPMVCRNCDEAPCMFACISGAITRNEDGILITDMDKCIGCWTCVMVCPYGVIGRHLETHKAYRCDRCPDKNIPACVEACPTMAMVYDTVESYSKSVRKNASKELTR</sequence>
<evidence type="ECO:0000313" key="10">
    <source>
        <dbReference type="Proteomes" id="UP000189670"/>
    </source>
</evidence>
<evidence type="ECO:0000256" key="5">
    <source>
        <dbReference type="ARBA" id="ARBA00022982"/>
    </source>
</evidence>
<comment type="caution">
    <text evidence="9">The sequence shown here is derived from an EMBL/GenBank/DDBJ whole genome shotgun (WGS) entry which is preliminary data.</text>
</comment>
<evidence type="ECO:0000256" key="6">
    <source>
        <dbReference type="ARBA" id="ARBA00023004"/>
    </source>
</evidence>
<dbReference type="EMBL" id="ATBP01001030">
    <property type="protein sequence ID" value="ETR68217.1"/>
    <property type="molecule type" value="Genomic_DNA"/>
</dbReference>
<dbReference type="AlphaFoldDB" id="A0A1V1P042"/>
<keyword evidence="4" id="KW-0677">Repeat</keyword>
<evidence type="ECO:0000259" key="8">
    <source>
        <dbReference type="PROSITE" id="PS51379"/>
    </source>
</evidence>
<dbReference type="GO" id="GO:0046872">
    <property type="term" value="F:metal ion binding"/>
    <property type="evidence" value="ECO:0007669"/>
    <property type="project" value="UniProtKB-KW"/>
</dbReference>
<dbReference type="PANTHER" id="PTHR43177">
    <property type="entry name" value="PROTEIN NRFC"/>
    <property type="match status" value="1"/>
</dbReference>
<protein>
    <submittedName>
        <fullName evidence="9">4Fe-4S iron-sulfur binding protein (Ferredoxin)</fullName>
    </submittedName>
</protein>
<gene>
    <name evidence="9" type="ORF">OMM_10745</name>
</gene>
<evidence type="ECO:0000256" key="3">
    <source>
        <dbReference type="ARBA" id="ARBA00022723"/>
    </source>
</evidence>
<dbReference type="PROSITE" id="PS00198">
    <property type="entry name" value="4FE4S_FER_1"/>
    <property type="match status" value="1"/>
</dbReference>
<evidence type="ECO:0000313" key="9">
    <source>
        <dbReference type="EMBL" id="ETR68217.1"/>
    </source>
</evidence>
<evidence type="ECO:0000256" key="1">
    <source>
        <dbReference type="ARBA" id="ARBA00022448"/>
    </source>
</evidence>